<reference evidence="2 3" key="1">
    <citation type="submission" date="2016-10" db="EMBL/GenBank/DDBJ databases">
        <authorList>
            <person name="de Groot N.N."/>
        </authorList>
    </citation>
    <scope>NUCLEOTIDE SEQUENCE [LARGE SCALE GENOMIC DNA]</scope>
    <source>
        <strain evidence="2 3">LMG 2247</strain>
    </source>
</reference>
<dbReference type="OrthoDB" id="8595256at2"/>
<sequence>MLFLYNLPSAEMGALIVAATLAIALAGYALFRCFFPVRLDAEQRGMTIAMMSAVTTINSLLVAFSAISVWASYEAASDNVAAEAACATELSHDLASFRTPRALTARHDLGIYLQRVVHDEWPLMQQHARSDTGTEAAFDTMFAAVNQIEPSDDREHVLLAEVLTRVNEMVKYRQRRLQDLDSAMPVTLWGVMLIASGMSLVLLYALPGTRFNVVLVSIWATTLGLAFFFVLAVDRPFAGEVSVGSEPMQRALATLIVEDPRRANPPT</sequence>
<protein>
    <recommendedName>
        <fullName evidence="4">DUF4239 domain-containing protein</fullName>
    </recommendedName>
</protein>
<organism evidence="2 3">
    <name type="scientific">Paraburkholderia phenazinium</name>
    <dbReference type="NCBI Taxonomy" id="60549"/>
    <lineage>
        <taxon>Bacteria</taxon>
        <taxon>Pseudomonadati</taxon>
        <taxon>Pseudomonadota</taxon>
        <taxon>Betaproteobacteria</taxon>
        <taxon>Burkholderiales</taxon>
        <taxon>Burkholderiaceae</taxon>
        <taxon>Paraburkholderia</taxon>
    </lineage>
</organism>
<keyword evidence="1" id="KW-0472">Membrane</keyword>
<keyword evidence="1" id="KW-1133">Transmembrane helix</keyword>
<evidence type="ECO:0000256" key="1">
    <source>
        <dbReference type="SAM" id="Phobius"/>
    </source>
</evidence>
<name>A0A1G7TM84_9BURK</name>
<proteinExistence type="predicted"/>
<evidence type="ECO:0000313" key="3">
    <source>
        <dbReference type="Proteomes" id="UP000199706"/>
    </source>
</evidence>
<dbReference type="InterPro" id="IPR025333">
    <property type="entry name" value="DUF4239"/>
</dbReference>
<keyword evidence="1" id="KW-0812">Transmembrane</keyword>
<feature type="transmembrane region" description="Helical" evidence="1">
    <location>
        <begin position="47"/>
        <end position="71"/>
    </location>
</feature>
<feature type="transmembrane region" description="Helical" evidence="1">
    <location>
        <begin position="186"/>
        <end position="206"/>
    </location>
</feature>
<dbReference type="Proteomes" id="UP000199706">
    <property type="component" value="Unassembled WGS sequence"/>
</dbReference>
<dbReference type="EMBL" id="FNCJ01000003">
    <property type="protein sequence ID" value="SDG36311.1"/>
    <property type="molecule type" value="Genomic_DNA"/>
</dbReference>
<evidence type="ECO:0008006" key="4">
    <source>
        <dbReference type="Google" id="ProtNLM"/>
    </source>
</evidence>
<gene>
    <name evidence="2" type="ORF">SAMN05216466_10378</name>
</gene>
<feature type="transmembrane region" description="Helical" evidence="1">
    <location>
        <begin position="12"/>
        <end position="35"/>
    </location>
</feature>
<feature type="transmembrane region" description="Helical" evidence="1">
    <location>
        <begin position="213"/>
        <end position="233"/>
    </location>
</feature>
<dbReference type="RefSeq" id="WP_090683133.1">
    <property type="nucleotide sequence ID" value="NZ_CADERL010000022.1"/>
</dbReference>
<evidence type="ECO:0000313" key="2">
    <source>
        <dbReference type="EMBL" id="SDG36311.1"/>
    </source>
</evidence>
<accession>A0A1G7TM84</accession>
<dbReference type="AlphaFoldDB" id="A0A1G7TM84"/>
<dbReference type="Pfam" id="PF14023">
    <property type="entry name" value="Bestrophin-like"/>
    <property type="match status" value="1"/>
</dbReference>